<dbReference type="Pfam" id="PF10023">
    <property type="entry name" value="Aminopep"/>
    <property type="match status" value="1"/>
</dbReference>
<keyword evidence="1" id="KW-0031">Aminopeptidase</keyword>
<dbReference type="STRING" id="1931241.BVH74_04570"/>
<dbReference type="InterPro" id="IPR014553">
    <property type="entry name" value="Aminopept"/>
</dbReference>
<sequence>MWLAGCARVEYLHQAWQGQREVMRLAVPVADILADPEADPALQARLALALEARRFASEQLGLPDNPSYTRYAQLPRSYVLWNVFVTPELSLKPIEHCYPLAGCIAYRGYFNEARAEAEAKRWQARGMDVYVGPVPAYSTLGWYDDPLLSSMLHWGDDYLAGLIFHELAHQHFYVRDDTSFNESYASFVEQQGLRQWREQRGQPAEDPRQARQGREFTELMLDTRRQLAQLYASELDDQAKREGKQQMLAELQQRYQDWRDQRWDGSRRFDGWFVRPLNNASLLPFGLYDQWVPAFERLFQQLGEDWPAFHAEVKALGGVAAPQRRQRLEALLDESANCDNSSAAC</sequence>
<dbReference type="PIRSF" id="PIRSF029285">
    <property type="entry name" value="Aminopept"/>
    <property type="match status" value="1"/>
</dbReference>
<dbReference type="Proteomes" id="UP000243488">
    <property type="component" value="Chromosome"/>
</dbReference>
<keyword evidence="2" id="KW-1185">Reference proteome</keyword>
<evidence type="ECO:0000313" key="2">
    <source>
        <dbReference type="Proteomes" id="UP000243488"/>
    </source>
</evidence>
<dbReference type="KEGG" id="ppha:BVH74_04570"/>
<evidence type="ECO:0000313" key="1">
    <source>
        <dbReference type="EMBL" id="AQZ96711.1"/>
    </source>
</evidence>
<keyword evidence="1" id="KW-0378">Hydrolase</keyword>
<dbReference type="AlphaFoldDB" id="A0A1V0B9Z8"/>
<reference evidence="1 2" key="1">
    <citation type="submission" date="2017-03" db="EMBL/GenBank/DDBJ databases">
        <title>Complete genome sequence of the novel DNRA strain Pseudomonas sp. S-6-2 isolated from Chinese polluted river sediment. Journal of Biotechnology.</title>
        <authorList>
            <person name="Li J."/>
            <person name="Xiang F."/>
            <person name="Wang L."/>
            <person name="Xi L."/>
            <person name="Liu J."/>
        </authorList>
    </citation>
    <scope>NUCLEOTIDE SEQUENCE [LARGE SCALE GENOMIC DNA]</scope>
    <source>
        <strain evidence="1 2">S-6-2</strain>
    </source>
</reference>
<dbReference type="EMBL" id="CP020100">
    <property type="protein sequence ID" value="AQZ96711.1"/>
    <property type="molecule type" value="Genomic_DNA"/>
</dbReference>
<keyword evidence="1" id="KW-0645">Protease</keyword>
<gene>
    <name evidence="1" type="ORF">BVH74_04570</name>
</gene>
<proteinExistence type="predicted"/>
<protein>
    <submittedName>
        <fullName evidence="1">Aminopeptidase</fullName>
    </submittedName>
</protein>
<dbReference type="GO" id="GO:0004177">
    <property type="term" value="F:aminopeptidase activity"/>
    <property type="evidence" value="ECO:0007669"/>
    <property type="project" value="UniProtKB-KW"/>
</dbReference>
<organism evidence="1 2">
    <name type="scientific">Halopseudomonas phragmitis</name>
    <dbReference type="NCBI Taxonomy" id="1931241"/>
    <lineage>
        <taxon>Bacteria</taxon>
        <taxon>Pseudomonadati</taxon>
        <taxon>Pseudomonadota</taxon>
        <taxon>Gammaproteobacteria</taxon>
        <taxon>Pseudomonadales</taxon>
        <taxon>Pseudomonadaceae</taxon>
        <taxon>Halopseudomonas</taxon>
    </lineage>
</organism>
<accession>A0A1V0B9Z8</accession>
<name>A0A1V0B9Z8_9GAMM</name>